<proteinExistence type="predicted"/>
<evidence type="ECO:0000313" key="1">
    <source>
        <dbReference type="EMBL" id="BCT96585.1"/>
    </source>
</evidence>
<accession>A0ABM7QG17</accession>
<organism evidence="1 2">
    <name type="scientific">Lysobacter helvus</name>
    <dbReference type="NCBI Taxonomy" id="2675059"/>
    <lineage>
        <taxon>Bacteria</taxon>
        <taxon>Pseudomonadati</taxon>
        <taxon>Pseudomonadota</taxon>
        <taxon>Gammaproteobacteria</taxon>
        <taxon>Lysobacterales</taxon>
        <taxon>Lysobacteraceae</taxon>
        <taxon>Lysobacter</taxon>
    </lineage>
</organism>
<dbReference type="Proteomes" id="UP000680514">
    <property type="component" value="Chromosome"/>
</dbReference>
<evidence type="ECO:0000313" key="2">
    <source>
        <dbReference type="Proteomes" id="UP000680514"/>
    </source>
</evidence>
<keyword evidence="2" id="KW-1185">Reference proteome</keyword>
<name>A0ABM7QG17_9GAMM</name>
<gene>
    <name evidence="1" type="ORF">LYSHEL_24560</name>
</gene>
<reference evidence="1 2" key="1">
    <citation type="submission" date="2021-03" db="EMBL/GenBank/DDBJ databases">
        <title>Complete Genome Sequences of Two Lysobacter Strains Isolated from Sea Water (Lysobacter caseinilyticus) and Soil (Lysobacter helvus) in South Korea.</title>
        <authorList>
            <person name="Watanabe Y."/>
            <person name="Arakawa K."/>
        </authorList>
    </citation>
    <scope>NUCLEOTIDE SEQUENCE [LARGE SCALE GENOMIC DNA]</scope>
    <source>
        <strain evidence="1 2">D10</strain>
    </source>
</reference>
<dbReference type="EMBL" id="AP024546">
    <property type="protein sequence ID" value="BCT96585.1"/>
    <property type="molecule type" value="Genomic_DNA"/>
</dbReference>
<sequence>MIAPAILDGEGFKVRIEHHYGYLRAYVHDGRDSLQVSIAMWKLLSEQCAKHGVKRLLVVEDLASTVDVDDIAKVVDAMADFGFAKIRTAFVELQSDIQGSELGEILASERGVTVHVSGDEVAARHWLMYGE</sequence>
<evidence type="ECO:0008006" key="3">
    <source>
        <dbReference type="Google" id="ProtNLM"/>
    </source>
</evidence>
<protein>
    <recommendedName>
        <fullName evidence="3">STAS/SEC14 domain-containing protein</fullName>
    </recommendedName>
</protein>
<dbReference type="RefSeq" id="WP_213434351.1">
    <property type="nucleotide sequence ID" value="NZ_AP024546.1"/>
</dbReference>